<comment type="subcellular location">
    <subcellularLocation>
        <location evidence="1">Periplasm</location>
    </subcellularLocation>
</comment>
<keyword evidence="15" id="KW-1185">Reference proteome</keyword>
<dbReference type="SUPFAM" id="SSF50494">
    <property type="entry name" value="Trypsin-like serine proteases"/>
    <property type="match status" value="1"/>
</dbReference>
<keyword evidence="4" id="KW-0732">Signal</keyword>
<keyword evidence="8" id="KW-0720">Serine protease</keyword>
<keyword evidence="5" id="KW-0677">Repeat</keyword>
<keyword evidence="11" id="KW-1133">Transmembrane helix</keyword>
<gene>
    <name evidence="13" type="ordered locus">Nmul_A0510</name>
    <name evidence="14" type="ORF">SAMN05216403_101248</name>
</gene>
<feature type="transmembrane region" description="Helical" evidence="11">
    <location>
        <begin position="21"/>
        <end position="41"/>
    </location>
</feature>
<dbReference type="CDD" id="cd10839">
    <property type="entry name" value="cpPDZ1_DegP-like"/>
    <property type="match status" value="1"/>
</dbReference>
<feature type="domain" description="PDZ" evidence="12">
    <location>
        <begin position="366"/>
        <end position="450"/>
    </location>
</feature>
<feature type="active site" description="Charge relay system" evidence="9">
    <location>
        <position position="151"/>
    </location>
</feature>
<dbReference type="InterPro" id="IPR041489">
    <property type="entry name" value="PDZ_6"/>
</dbReference>
<dbReference type="SUPFAM" id="SSF50156">
    <property type="entry name" value="PDZ domain-like"/>
    <property type="match status" value="2"/>
</dbReference>
<evidence type="ECO:0000256" key="9">
    <source>
        <dbReference type="PIRSR" id="PIRSR611782-1"/>
    </source>
</evidence>
<dbReference type="FunFam" id="2.40.10.10:FF:000001">
    <property type="entry name" value="Periplasmic serine protease DegS"/>
    <property type="match status" value="1"/>
</dbReference>
<name>Q2YBQ3_NITMU</name>
<dbReference type="AlphaFoldDB" id="Q2YBQ3"/>
<dbReference type="InterPro" id="IPR009003">
    <property type="entry name" value="Peptidase_S1_PA"/>
</dbReference>
<keyword evidence="11" id="KW-0472">Membrane</keyword>
<dbReference type="InterPro" id="IPR001940">
    <property type="entry name" value="Peptidase_S1C"/>
</dbReference>
<dbReference type="InterPro" id="IPR036034">
    <property type="entry name" value="PDZ_sf"/>
</dbReference>
<feature type="binding site" evidence="10">
    <location>
        <begin position="223"/>
        <end position="225"/>
    </location>
    <ligand>
        <name>substrate</name>
    </ligand>
</feature>
<dbReference type="PRINTS" id="PR00834">
    <property type="entry name" value="PROTEASES2C"/>
</dbReference>
<dbReference type="PROSITE" id="PS50106">
    <property type="entry name" value="PDZ"/>
    <property type="match status" value="2"/>
</dbReference>
<dbReference type="PANTHER" id="PTHR22939">
    <property type="entry name" value="SERINE PROTEASE FAMILY S1C HTRA-RELATED"/>
    <property type="match status" value="1"/>
</dbReference>
<feature type="domain" description="PDZ" evidence="12">
    <location>
        <begin position="269"/>
        <end position="360"/>
    </location>
</feature>
<evidence type="ECO:0000256" key="7">
    <source>
        <dbReference type="ARBA" id="ARBA00022801"/>
    </source>
</evidence>
<dbReference type="PANTHER" id="PTHR22939:SF129">
    <property type="entry name" value="SERINE PROTEASE HTRA2, MITOCHONDRIAL"/>
    <property type="match status" value="1"/>
</dbReference>
<feature type="active site" description="Charge relay system" evidence="9">
    <location>
        <position position="121"/>
    </location>
</feature>
<evidence type="ECO:0000313" key="15">
    <source>
        <dbReference type="Proteomes" id="UP000002718"/>
    </source>
</evidence>
<dbReference type="EMBL" id="FNVK01000001">
    <property type="protein sequence ID" value="SEF42663.1"/>
    <property type="molecule type" value="Genomic_DNA"/>
</dbReference>
<dbReference type="NCBIfam" id="TIGR02037">
    <property type="entry name" value="degP_htrA_DO"/>
    <property type="match status" value="1"/>
</dbReference>
<evidence type="ECO:0000256" key="4">
    <source>
        <dbReference type="ARBA" id="ARBA00022729"/>
    </source>
</evidence>
<evidence type="ECO:0000256" key="11">
    <source>
        <dbReference type="SAM" id="Phobius"/>
    </source>
</evidence>
<reference evidence="13 15" key="3">
    <citation type="journal article" date="2008" name="Appl. Environ. Microbiol.">
        <title>Complete genome sequence of Nitrosospira multiformis, an ammonia-oxidizing bacterium from the soil environment.</title>
        <authorList>
            <person name="Norton J.M."/>
            <person name="Klotz M.G."/>
            <person name="Stein L.Y."/>
            <person name="Arp D.J."/>
            <person name="Bottomley P.J."/>
            <person name="Chain P.S."/>
            <person name="Hauser L.J."/>
            <person name="Land M.L."/>
            <person name="Larimer F.W."/>
            <person name="Shin M.W."/>
            <person name="Starkenburg S.R."/>
        </authorList>
    </citation>
    <scope>NUCLEOTIDE SEQUENCE [LARGE SCALE GENOMIC DNA]</scope>
    <source>
        <strain evidence="13">ATCC 25196</strain>
        <strain evidence="15">ATCC 25196 / NCIMB 11849 / C 71</strain>
    </source>
</reference>
<dbReference type="GO" id="GO:0006508">
    <property type="term" value="P:proteolysis"/>
    <property type="evidence" value="ECO:0007669"/>
    <property type="project" value="UniProtKB-KW"/>
</dbReference>
<dbReference type="GO" id="GO:0004252">
    <property type="term" value="F:serine-type endopeptidase activity"/>
    <property type="evidence" value="ECO:0007669"/>
    <property type="project" value="InterPro"/>
</dbReference>
<dbReference type="Pfam" id="PF17820">
    <property type="entry name" value="PDZ_6"/>
    <property type="match status" value="1"/>
</dbReference>
<keyword evidence="6" id="KW-0574">Periplasm</keyword>
<evidence type="ECO:0000259" key="12">
    <source>
        <dbReference type="PROSITE" id="PS50106"/>
    </source>
</evidence>
<keyword evidence="3 14" id="KW-0645">Protease</keyword>
<dbReference type="GO" id="GO:0042597">
    <property type="term" value="C:periplasmic space"/>
    <property type="evidence" value="ECO:0007669"/>
    <property type="project" value="UniProtKB-SubCell"/>
</dbReference>
<evidence type="ECO:0000256" key="5">
    <source>
        <dbReference type="ARBA" id="ARBA00022737"/>
    </source>
</evidence>
<keyword evidence="7" id="KW-0378">Hydrolase</keyword>
<keyword evidence="11" id="KW-0812">Transmembrane</keyword>
<dbReference type="Pfam" id="PF13365">
    <property type="entry name" value="Trypsin_2"/>
    <property type="match status" value="1"/>
</dbReference>
<dbReference type="Proteomes" id="UP000236751">
    <property type="component" value="Unassembled WGS sequence"/>
</dbReference>
<proteinExistence type="inferred from homology"/>
<evidence type="ECO:0000256" key="8">
    <source>
        <dbReference type="ARBA" id="ARBA00022825"/>
    </source>
</evidence>
<dbReference type="HOGENOM" id="CLU_020120_1_1_4"/>
<dbReference type="InterPro" id="IPR011782">
    <property type="entry name" value="Pept_S1C_Do"/>
</dbReference>
<dbReference type="SMART" id="SM00228">
    <property type="entry name" value="PDZ"/>
    <property type="match status" value="2"/>
</dbReference>
<feature type="binding site" evidence="10">
    <location>
        <position position="151"/>
    </location>
    <ligand>
        <name>substrate</name>
    </ligand>
</feature>
<reference evidence="14 16" key="4">
    <citation type="submission" date="2016-10" db="EMBL/GenBank/DDBJ databases">
        <authorList>
            <person name="de Groot N.N."/>
        </authorList>
    </citation>
    <scope>NUCLEOTIDE SEQUENCE [LARGE SCALE GENOMIC DNA]</scope>
    <source>
        <strain evidence="14 16">Nl13</strain>
    </source>
</reference>
<dbReference type="RefSeq" id="WP_011379872.1">
    <property type="nucleotide sequence ID" value="NC_007614.1"/>
</dbReference>
<evidence type="ECO:0000256" key="10">
    <source>
        <dbReference type="PIRSR" id="PIRSR611782-2"/>
    </source>
</evidence>
<dbReference type="STRING" id="323848.Nmul_A0510"/>
<evidence type="ECO:0000256" key="1">
    <source>
        <dbReference type="ARBA" id="ARBA00004418"/>
    </source>
</evidence>
<evidence type="ECO:0000313" key="13">
    <source>
        <dbReference type="EMBL" id="ABB73818.1"/>
    </source>
</evidence>
<dbReference type="EMBL" id="CP000103">
    <property type="protein sequence ID" value="ABB73818.1"/>
    <property type="molecule type" value="Genomic_DNA"/>
</dbReference>
<dbReference type="KEGG" id="nmu:Nmul_A0510"/>
<dbReference type="Gene3D" id="2.40.10.120">
    <property type="match status" value="1"/>
</dbReference>
<protein>
    <submittedName>
        <fullName evidence="13">Peptidase S1C, Do</fullName>
    </submittedName>
    <submittedName>
        <fullName evidence="14">Serine protease Do/serine protease DegQ</fullName>
    </submittedName>
</protein>
<dbReference type="InterPro" id="IPR001478">
    <property type="entry name" value="PDZ"/>
</dbReference>
<accession>Q2YBQ3</accession>
<dbReference type="Proteomes" id="UP000002718">
    <property type="component" value="Chromosome"/>
</dbReference>
<evidence type="ECO:0000256" key="3">
    <source>
        <dbReference type="ARBA" id="ARBA00022670"/>
    </source>
</evidence>
<dbReference type="Gene3D" id="2.30.42.10">
    <property type="match status" value="2"/>
</dbReference>
<reference evidence="13" key="2">
    <citation type="submission" date="2005-08" db="EMBL/GenBank/DDBJ databases">
        <title>Complete sequence of Chromosome 1 of Nitrosospira multiformis ATCC 25196.</title>
        <authorList>
            <consortium name="US DOE Joint Genome Institute"/>
            <person name="Copeland A."/>
            <person name="Lucas S."/>
            <person name="Lapidus A."/>
            <person name="Barry K."/>
            <person name="Detter J.C."/>
            <person name="Glavina T."/>
            <person name="Hammon N."/>
            <person name="Israni S."/>
            <person name="Pitluck S."/>
            <person name="Chain P."/>
            <person name="Malfatti S."/>
            <person name="Shin M."/>
            <person name="Vergez L."/>
            <person name="Schmutz J."/>
            <person name="Larimer F."/>
            <person name="Land M."/>
            <person name="Hauser L."/>
            <person name="Kyrpides N."/>
            <person name="Lykidis A."/>
            <person name="Richardson P."/>
        </authorList>
    </citation>
    <scope>NUCLEOTIDE SEQUENCE</scope>
    <source>
        <strain evidence="13">ATCC 25196</strain>
    </source>
</reference>
<organism evidence="13 15">
    <name type="scientific">Nitrosospira multiformis (strain ATCC 25196 / NCIMB 11849 / C 71)</name>
    <dbReference type="NCBI Taxonomy" id="323848"/>
    <lineage>
        <taxon>Bacteria</taxon>
        <taxon>Pseudomonadati</taxon>
        <taxon>Pseudomonadota</taxon>
        <taxon>Betaproteobacteria</taxon>
        <taxon>Nitrosomonadales</taxon>
        <taxon>Nitrosomonadaceae</taxon>
        <taxon>Nitrosospira</taxon>
    </lineage>
</organism>
<sequence length="469" mass="49403">MRKPSGSVSQPAPLSVSPLSVSLWLVFIGLLVIALPGYPALPFSDTKNGVPTLAPVLQDVTPAVVNISVVTRSAIEENPLFRDPFFRRFFNLPEQEARPERSVGSGVIMDAAKGYVVTNYHVIKDAQQVVVTLKDRRQFQAKLVGTDPGTDIALLKIDAKNLKALRLGDSDLLNVGDFVIAIGNPFGLGQTVTSGIVSALGRSGLDIEGYEDFIQTDASINPGNSGGALINLKGELIGINTAIIGPAGGNVGIGFAVPSVMVKAVLDQILRFGEVRRGRLGASSEDITHDLAASLGLPSTEGAIISAVEPGSPAEKAGVKPRDVITTVNGKPVRNSIDLRNKVGLMPIGETLDLGLIRNGKRLTAKVKIAKLAEASSAGAEAVPEVSGATVADLKPGARRGIEGVMVTDVEVNSPAWLRGIRPGDLIIGVNRRQVRSVQELLAALKASSQGRLTLSLIRGDFRVTIRIR</sequence>
<feature type="active site" description="Charge relay system" evidence="9">
    <location>
        <position position="225"/>
    </location>
</feature>
<evidence type="ECO:0000313" key="14">
    <source>
        <dbReference type="EMBL" id="SEF42663.1"/>
    </source>
</evidence>
<dbReference type="Pfam" id="PF13180">
    <property type="entry name" value="PDZ_2"/>
    <property type="match status" value="1"/>
</dbReference>
<feature type="binding site" evidence="10">
    <location>
        <position position="121"/>
    </location>
    <ligand>
        <name>substrate</name>
    </ligand>
</feature>
<evidence type="ECO:0000313" key="16">
    <source>
        <dbReference type="Proteomes" id="UP000236751"/>
    </source>
</evidence>
<evidence type="ECO:0000256" key="6">
    <source>
        <dbReference type="ARBA" id="ARBA00022764"/>
    </source>
</evidence>
<evidence type="ECO:0000256" key="2">
    <source>
        <dbReference type="ARBA" id="ARBA00010541"/>
    </source>
</evidence>
<dbReference type="eggNOG" id="COG0265">
    <property type="taxonomic scope" value="Bacteria"/>
</dbReference>
<reference evidence="15" key="1">
    <citation type="submission" date="2005-08" db="EMBL/GenBank/DDBJ databases">
        <title>Complete sequence of chromosome 1 of Nitrosospira multiformis ATCC 25196.</title>
        <authorList>
            <person name="Copeland A."/>
            <person name="Lucas S."/>
            <person name="Lapidus A."/>
            <person name="Barry K."/>
            <person name="Detter J.C."/>
            <person name="Glavina T."/>
            <person name="Hammon N."/>
            <person name="Israni S."/>
            <person name="Pitluck S."/>
            <person name="Chain P."/>
            <person name="Malfatti S."/>
            <person name="Shin M."/>
            <person name="Vergez L."/>
            <person name="Schmutz J."/>
            <person name="Larimer F."/>
            <person name="Land M."/>
            <person name="Hauser L."/>
            <person name="Kyrpides N."/>
            <person name="Lykidis A."/>
            <person name="Richardson P."/>
        </authorList>
    </citation>
    <scope>NUCLEOTIDE SEQUENCE [LARGE SCALE GENOMIC DNA]</scope>
    <source>
        <strain evidence="15">ATCC 25196 / NCIMB 11849 / C 71</strain>
    </source>
</reference>
<comment type="similarity">
    <text evidence="2">Belongs to the peptidase S1C family.</text>
</comment>